<dbReference type="PROSITE" id="PS00108">
    <property type="entry name" value="PROTEIN_KINASE_ST"/>
    <property type="match status" value="1"/>
</dbReference>
<dbReference type="PANTHER" id="PTHR48055">
    <property type="entry name" value="LEUCINE-RICH REPEAT RECEPTOR PROTEIN KINASE EMS1"/>
    <property type="match status" value="1"/>
</dbReference>
<evidence type="ECO:0000313" key="22">
    <source>
        <dbReference type="Proteomes" id="UP000585474"/>
    </source>
</evidence>
<evidence type="ECO:0000259" key="20">
    <source>
        <dbReference type="PROSITE" id="PS50011"/>
    </source>
</evidence>
<comment type="catalytic activity">
    <reaction evidence="18">
        <text>L-threonyl-[protein] + ATP = O-phospho-L-threonyl-[protein] + ADP + H(+)</text>
        <dbReference type="Rhea" id="RHEA:46608"/>
        <dbReference type="Rhea" id="RHEA-COMP:11060"/>
        <dbReference type="Rhea" id="RHEA-COMP:11605"/>
        <dbReference type="ChEBI" id="CHEBI:15378"/>
        <dbReference type="ChEBI" id="CHEBI:30013"/>
        <dbReference type="ChEBI" id="CHEBI:30616"/>
        <dbReference type="ChEBI" id="CHEBI:61977"/>
        <dbReference type="ChEBI" id="CHEBI:456216"/>
        <dbReference type="EC" id="2.7.11.1"/>
    </reaction>
</comment>
<keyword evidence="10" id="KW-0677">Repeat</keyword>
<keyword evidence="6" id="KW-0433">Leucine-rich repeat</keyword>
<dbReference type="FunFam" id="1.10.510.10:FF:000358">
    <property type="entry name" value="Putative leucine-rich repeat receptor-like serine/threonine-protein kinase"/>
    <property type="match status" value="1"/>
</dbReference>
<comment type="caution">
    <text evidence="21">The sequence shown here is derived from an EMBL/GenBank/DDBJ whole genome shotgun (WGS) entry which is preliminary data.</text>
</comment>
<keyword evidence="13" id="KW-0067">ATP-binding</keyword>
<keyword evidence="9" id="KW-0732">Signal</keyword>
<evidence type="ECO:0000256" key="4">
    <source>
        <dbReference type="ARBA" id="ARBA00022527"/>
    </source>
</evidence>
<evidence type="ECO:0000256" key="12">
    <source>
        <dbReference type="ARBA" id="ARBA00022777"/>
    </source>
</evidence>
<evidence type="ECO:0000256" key="6">
    <source>
        <dbReference type="ARBA" id="ARBA00022614"/>
    </source>
</evidence>
<comment type="catalytic activity">
    <reaction evidence="19">
        <text>L-seryl-[protein] + ATP = O-phospho-L-seryl-[protein] + ADP + H(+)</text>
        <dbReference type="Rhea" id="RHEA:17989"/>
        <dbReference type="Rhea" id="RHEA-COMP:9863"/>
        <dbReference type="Rhea" id="RHEA-COMP:11604"/>
        <dbReference type="ChEBI" id="CHEBI:15378"/>
        <dbReference type="ChEBI" id="CHEBI:29999"/>
        <dbReference type="ChEBI" id="CHEBI:30616"/>
        <dbReference type="ChEBI" id="CHEBI:83421"/>
        <dbReference type="ChEBI" id="CHEBI:456216"/>
        <dbReference type="EC" id="2.7.11.1"/>
    </reaction>
</comment>
<evidence type="ECO:0000256" key="19">
    <source>
        <dbReference type="ARBA" id="ARBA00048679"/>
    </source>
</evidence>
<evidence type="ECO:0000256" key="7">
    <source>
        <dbReference type="ARBA" id="ARBA00022679"/>
    </source>
</evidence>
<evidence type="ECO:0000256" key="1">
    <source>
        <dbReference type="ARBA" id="ARBA00004162"/>
    </source>
</evidence>
<dbReference type="EC" id="2.7.11.1" evidence="2"/>
<keyword evidence="8" id="KW-0812">Transmembrane</keyword>
<dbReference type="PROSITE" id="PS50011">
    <property type="entry name" value="PROTEIN_KINASE_DOM"/>
    <property type="match status" value="1"/>
</dbReference>
<dbReference type="InterPro" id="IPR008271">
    <property type="entry name" value="Ser/Thr_kinase_AS"/>
</dbReference>
<keyword evidence="11" id="KW-0547">Nucleotide-binding</keyword>
<protein>
    <recommendedName>
        <fullName evidence="2">non-specific serine/threonine protein kinase</fullName>
        <ecNumber evidence="2">2.7.11.1</ecNumber>
    </recommendedName>
</protein>
<dbReference type="InterPro" id="IPR000719">
    <property type="entry name" value="Prot_kinase_dom"/>
</dbReference>
<dbReference type="GO" id="GO:0005524">
    <property type="term" value="F:ATP binding"/>
    <property type="evidence" value="ECO:0007669"/>
    <property type="project" value="UniProtKB-KW"/>
</dbReference>
<evidence type="ECO:0000256" key="16">
    <source>
        <dbReference type="ARBA" id="ARBA00023170"/>
    </source>
</evidence>
<evidence type="ECO:0000256" key="5">
    <source>
        <dbReference type="ARBA" id="ARBA00022553"/>
    </source>
</evidence>
<dbReference type="EMBL" id="BJWL01000449">
    <property type="protein sequence ID" value="GFS45495.1"/>
    <property type="molecule type" value="Genomic_DNA"/>
</dbReference>
<dbReference type="Gene3D" id="1.10.510.10">
    <property type="entry name" value="Transferase(Phosphotransferase) domain 1"/>
    <property type="match status" value="1"/>
</dbReference>
<dbReference type="GO" id="GO:0004674">
    <property type="term" value="F:protein serine/threonine kinase activity"/>
    <property type="evidence" value="ECO:0007669"/>
    <property type="project" value="UniProtKB-KW"/>
</dbReference>
<evidence type="ECO:0000256" key="15">
    <source>
        <dbReference type="ARBA" id="ARBA00023136"/>
    </source>
</evidence>
<evidence type="ECO:0000256" key="17">
    <source>
        <dbReference type="ARBA" id="ARBA00023180"/>
    </source>
</evidence>
<evidence type="ECO:0000256" key="11">
    <source>
        <dbReference type="ARBA" id="ARBA00022741"/>
    </source>
</evidence>
<evidence type="ECO:0000256" key="8">
    <source>
        <dbReference type="ARBA" id="ARBA00022692"/>
    </source>
</evidence>
<keyword evidence="17" id="KW-0325">Glycoprotein</keyword>
<proteinExistence type="predicted"/>
<keyword evidence="15" id="KW-0472">Membrane</keyword>
<dbReference type="Proteomes" id="UP000585474">
    <property type="component" value="Unassembled WGS sequence"/>
</dbReference>
<sequence length="226" mass="24675">MDGFSQDNLLGIGGFGSVYERILDQGERVVAVKLLNLQSRAVSKSFIAESLVYESGCIQMRTKLRSGGFKELNFLERLNIAIDVACALDYLHRYVLEPIVHCDLKPTNILLDNEMTGHGGDFGMARLLPVATDIDTSANQSSSIVIRGTTGYAAPEYGIGSEVSTSGDVYSYGILLLEMFTQKRPTNSMFGNSLTLHNYVNIALLEQVASIVDPTLFRGGETGETY</sequence>
<dbReference type="GO" id="GO:0005886">
    <property type="term" value="C:plasma membrane"/>
    <property type="evidence" value="ECO:0007669"/>
    <property type="project" value="UniProtKB-SubCell"/>
</dbReference>
<keyword evidence="12" id="KW-0418">Kinase</keyword>
<dbReference type="InterPro" id="IPR051564">
    <property type="entry name" value="LRR_receptor-like_kinase"/>
</dbReference>
<dbReference type="SUPFAM" id="SSF56112">
    <property type="entry name" value="Protein kinase-like (PK-like)"/>
    <property type="match status" value="1"/>
</dbReference>
<dbReference type="Pfam" id="PF00069">
    <property type="entry name" value="Pkinase"/>
    <property type="match status" value="1"/>
</dbReference>
<dbReference type="OrthoDB" id="1103805at2759"/>
<keyword evidence="5" id="KW-0597">Phosphoprotein</keyword>
<dbReference type="AlphaFoldDB" id="A0A7J0E112"/>
<comment type="subcellular location">
    <subcellularLocation>
        <location evidence="1">Cell membrane</location>
        <topology evidence="1">Single-pass membrane protein</topology>
    </subcellularLocation>
</comment>
<dbReference type="PANTHER" id="PTHR48055:SF55">
    <property type="entry name" value="PROTEIN KINASE DOMAIN-CONTAINING PROTEIN"/>
    <property type="match status" value="1"/>
</dbReference>
<evidence type="ECO:0000256" key="13">
    <source>
        <dbReference type="ARBA" id="ARBA00022840"/>
    </source>
</evidence>
<dbReference type="Gene3D" id="3.30.200.20">
    <property type="entry name" value="Phosphorylase Kinase, domain 1"/>
    <property type="match status" value="1"/>
</dbReference>
<evidence type="ECO:0000256" key="10">
    <source>
        <dbReference type="ARBA" id="ARBA00022737"/>
    </source>
</evidence>
<keyword evidence="14" id="KW-1133">Transmembrane helix</keyword>
<evidence type="ECO:0000256" key="9">
    <source>
        <dbReference type="ARBA" id="ARBA00022729"/>
    </source>
</evidence>
<evidence type="ECO:0000256" key="3">
    <source>
        <dbReference type="ARBA" id="ARBA00022475"/>
    </source>
</evidence>
<evidence type="ECO:0000256" key="2">
    <source>
        <dbReference type="ARBA" id="ARBA00012513"/>
    </source>
</evidence>
<evidence type="ECO:0000313" key="21">
    <source>
        <dbReference type="EMBL" id="GFS45495.1"/>
    </source>
</evidence>
<reference evidence="22" key="1">
    <citation type="submission" date="2019-07" db="EMBL/GenBank/DDBJ databases">
        <title>De Novo Assembly of kiwifruit Actinidia rufa.</title>
        <authorList>
            <person name="Sugita-Konishi S."/>
            <person name="Sato K."/>
            <person name="Mori E."/>
            <person name="Abe Y."/>
            <person name="Kisaki G."/>
            <person name="Hamano K."/>
            <person name="Suezawa K."/>
            <person name="Otani M."/>
            <person name="Fukuda T."/>
            <person name="Manabe T."/>
            <person name="Gomi K."/>
            <person name="Tabuchi M."/>
            <person name="Akimitsu K."/>
            <person name="Kataoka I."/>
        </authorList>
    </citation>
    <scope>NUCLEOTIDE SEQUENCE [LARGE SCALE GENOMIC DNA]</scope>
    <source>
        <strain evidence="22">cv. Fuchu</strain>
    </source>
</reference>
<keyword evidence="3" id="KW-1003">Cell membrane</keyword>
<keyword evidence="22" id="KW-1185">Reference proteome</keyword>
<keyword evidence="16 21" id="KW-0675">Receptor</keyword>
<evidence type="ECO:0000256" key="14">
    <source>
        <dbReference type="ARBA" id="ARBA00022989"/>
    </source>
</evidence>
<dbReference type="InterPro" id="IPR011009">
    <property type="entry name" value="Kinase-like_dom_sf"/>
</dbReference>
<accession>A0A7J0E112</accession>
<feature type="domain" description="Protein kinase" evidence="20">
    <location>
        <begin position="1"/>
        <end position="226"/>
    </location>
</feature>
<evidence type="ECO:0000256" key="18">
    <source>
        <dbReference type="ARBA" id="ARBA00047899"/>
    </source>
</evidence>
<dbReference type="SMART" id="SM00220">
    <property type="entry name" value="S_TKc"/>
    <property type="match status" value="1"/>
</dbReference>
<name>A0A7J0E112_9ERIC</name>
<keyword evidence="7" id="KW-0808">Transferase</keyword>
<gene>
    <name evidence="21" type="ORF">Acr_00g0096420</name>
</gene>
<organism evidence="21 22">
    <name type="scientific">Actinidia rufa</name>
    <dbReference type="NCBI Taxonomy" id="165716"/>
    <lineage>
        <taxon>Eukaryota</taxon>
        <taxon>Viridiplantae</taxon>
        <taxon>Streptophyta</taxon>
        <taxon>Embryophyta</taxon>
        <taxon>Tracheophyta</taxon>
        <taxon>Spermatophyta</taxon>
        <taxon>Magnoliopsida</taxon>
        <taxon>eudicotyledons</taxon>
        <taxon>Gunneridae</taxon>
        <taxon>Pentapetalae</taxon>
        <taxon>asterids</taxon>
        <taxon>Ericales</taxon>
        <taxon>Actinidiaceae</taxon>
        <taxon>Actinidia</taxon>
    </lineage>
</organism>
<keyword evidence="4" id="KW-0723">Serine/threonine-protein kinase</keyword>